<accession>H8WGS0</accession>
<gene>
    <name evidence="3" type="primary">dcr-1</name>
</gene>
<dbReference type="PANTHER" id="PTHR14950:SF37">
    <property type="entry name" value="ENDORIBONUCLEASE DICER"/>
    <property type="match status" value="1"/>
</dbReference>
<dbReference type="Gene3D" id="1.10.1520.10">
    <property type="entry name" value="Ribonuclease III domain"/>
    <property type="match status" value="1"/>
</dbReference>
<dbReference type="GO" id="GO:0030422">
    <property type="term" value="P:siRNA processing"/>
    <property type="evidence" value="ECO:0007669"/>
    <property type="project" value="TreeGrafter"/>
</dbReference>
<feature type="non-terminal residue" evidence="3">
    <location>
        <position position="1"/>
    </location>
</feature>
<feature type="non-terminal residue" evidence="3">
    <location>
        <position position="319"/>
    </location>
</feature>
<keyword evidence="1" id="KW-0378">Hydrolase</keyword>
<proteinExistence type="predicted"/>
<evidence type="ECO:0000256" key="1">
    <source>
        <dbReference type="ARBA" id="ARBA00022801"/>
    </source>
</evidence>
<dbReference type="AlphaFoldDB" id="H8WGS0"/>
<organism evidence="3">
    <name type="scientific">Sitobion avenae</name>
    <name type="common">English grain aphid</name>
    <dbReference type="NCBI Taxonomy" id="44664"/>
    <lineage>
        <taxon>Eukaryota</taxon>
        <taxon>Metazoa</taxon>
        <taxon>Ecdysozoa</taxon>
        <taxon>Arthropoda</taxon>
        <taxon>Hexapoda</taxon>
        <taxon>Insecta</taxon>
        <taxon>Pterygota</taxon>
        <taxon>Neoptera</taxon>
        <taxon>Paraneoptera</taxon>
        <taxon>Hemiptera</taxon>
        <taxon>Sternorrhyncha</taxon>
        <taxon>Aphidomorpha</taxon>
        <taxon>Aphidoidea</taxon>
        <taxon>Aphididae</taxon>
        <taxon>Macrosiphini</taxon>
        <taxon>Sitobion</taxon>
    </lineage>
</organism>
<dbReference type="CDD" id="cd00593">
    <property type="entry name" value="RIBOc"/>
    <property type="match status" value="1"/>
</dbReference>
<dbReference type="SMART" id="SM00535">
    <property type="entry name" value="RIBOc"/>
    <property type="match status" value="1"/>
</dbReference>
<dbReference type="GO" id="GO:0005634">
    <property type="term" value="C:nucleus"/>
    <property type="evidence" value="ECO:0007669"/>
    <property type="project" value="TreeGrafter"/>
</dbReference>
<dbReference type="GO" id="GO:0005737">
    <property type="term" value="C:cytoplasm"/>
    <property type="evidence" value="ECO:0007669"/>
    <property type="project" value="TreeGrafter"/>
</dbReference>
<sequence>YGLSDINVLSNNTPFMPEDSKYIKSEININYKIIDSVNKVHNVQTETFSFDFQPDLNNHPGPSPSVLLQALTMSNANDGINLERLETIGDSFLKYAITAYLYCTHDNVHEGKLSHLRSKQVSNLNLYRLGKLKMFGERMISTKFEPHDNWLPPCYFVPHKLEKALINASIPTTLWNMITLPTFKDPTDKEIEEAIQQFKVGFSNQDIENTPLFVPYNLVTQHSIPDKSIADCVEALIGAYLISCGARGALLFMSWLGIRVLPTLDDSKLGYLKPPSSPLLRNVDDPEGELTKLMDGFESFEQHLGYRFQDRSYLLQAMT</sequence>
<dbReference type="GO" id="GO:0004530">
    <property type="term" value="F:deoxyribonuclease I activity"/>
    <property type="evidence" value="ECO:0007669"/>
    <property type="project" value="TreeGrafter"/>
</dbReference>
<feature type="domain" description="RNase III" evidence="2">
    <location>
        <begin position="66"/>
        <end position="245"/>
    </location>
</feature>
<dbReference type="Pfam" id="PF00636">
    <property type="entry name" value="Ribonuclease_3"/>
    <property type="match status" value="1"/>
</dbReference>
<evidence type="ECO:0000259" key="2">
    <source>
        <dbReference type="PROSITE" id="PS50142"/>
    </source>
</evidence>
<dbReference type="GO" id="GO:0006309">
    <property type="term" value="P:apoptotic DNA fragmentation"/>
    <property type="evidence" value="ECO:0007669"/>
    <property type="project" value="TreeGrafter"/>
</dbReference>
<dbReference type="GO" id="GO:0003723">
    <property type="term" value="F:RNA binding"/>
    <property type="evidence" value="ECO:0007669"/>
    <property type="project" value="TreeGrafter"/>
</dbReference>
<name>H8WGS0_9HEMI</name>
<dbReference type="GO" id="GO:0031054">
    <property type="term" value="P:pre-miRNA processing"/>
    <property type="evidence" value="ECO:0007669"/>
    <property type="project" value="TreeGrafter"/>
</dbReference>
<dbReference type="SUPFAM" id="SSF69065">
    <property type="entry name" value="RNase III domain-like"/>
    <property type="match status" value="1"/>
</dbReference>
<dbReference type="PANTHER" id="PTHR14950">
    <property type="entry name" value="DICER-RELATED"/>
    <property type="match status" value="1"/>
</dbReference>
<dbReference type="InterPro" id="IPR000999">
    <property type="entry name" value="RNase_III_dom"/>
</dbReference>
<dbReference type="PROSITE" id="PS50142">
    <property type="entry name" value="RNASE_3_2"/>
    <property type="match status" value="1"/>
</dbReference>
<evidence type="ECO:0000313" key="3">
    <source>
        <dbReference type="EMBL" id="CCD32436.1"/>
    </source>
</evidence>
<dbReference type="GO" id="GO:0070578">
    <property type="term" value="C:RISC-loading complex"/>
    <property type="evidence" value="ECO:0007669"/>
    <property type="project" value="TreeGrafter"/>
</dbReference>
<protein>
    <submittedName>
        <fullName evidence="3">Dicer-1</fullName>
    </submittedName>
</protein>
<dbReference type="InterPro" id="IPR036389">
    <property type="entry name" value="RNase_III_sf"/>
</dbReference>
<dbReference type="EMBL" id="HE585978">
    <property type="protein sequence ID" value="CCD32436.1"/>
    <property type="molecule type" value="Genomic_DNA"/>
</dbReference>
<reference evidence="3" key="1">
    <citation type="submission" date="2011-09" db="EMBL/GenBank/DDBJ databases">
        <title>Evolutionary and functional characterization of the general expansion of the miRNA machinery in aphids.</title>
        <authorList>
            <person name="Ortiz-Rivas B."/>
            <person name="Tanguy S."/>
            <person name="Jaubert-Possamai S."/>
            <person name="Tagu D."/>
            <person name="Rispe C."/>
        </authorList>
    </citation>
    <scope>NUCLEOTIDE SEQUENCE</scope>
</reference>
<dbReference type="GO" id="GO:0004525">
    <property type="term" value="F:ribonuclease III activity"/>
    <property type="evidence" value="ECO:0007669"/>
    <property type="project" value="InterPro"/>
</dbReference>